<dbReference type="AlphaFoldDB" id="A0A8I1G8Z2"/>
<gene>
    <name evidence="1" type="ORF">JDN41_04160</name>
</gene>
<dbReference type="Gene3D" id="1.25.40.10">
    <property type="entry name" value="Tetratricopeptide repeat domain"/>
    <property type="match status" value="1"/>
</dbReference>
<keyword evidence="2" id="KW-1185">Reference proteome</keyword>
<accession>A0A8I1G8Z2</accession>
<evidence type="ECO:0000313" key="2">
    <source>
        <dbReference type="Proteomes" id="UP000623250"/>
    </source>
</evidence>
<dbReference type="InterPro" id="IPR011990">
    <property type="entry name" value="TPR-like_helical_dom_sf"/>
</dbReference>
<dbReference type="Proteomes" id="UP000623250">
    <property type="component" value="Unassembled WGS sequence"/>
</dbReference>
<proteinExistence type="predicted"/>
<reference evidence="1 2" key="1">
    <citation type="submission" date="2020-12" db="EMBL/GenBank/DDBJ databases">
        <title>Revised draft genomes of Rhodomicrobium vannielii ATCC 17100 and Rhodomicrobium udaipurense JA643.</title>
        <authorList>
            <person name="Conners E.M."/>
            <person name="Davenport E.J."/>
            <person name="Bose A."/>
        </authorList>
    </citation>
    <scope>NUCLEOTIDE SEQUENCE [LARGE SCALE GENOMIC DNA]</scope>
    <source>
        <strain evidence="1 2">JA643</strain>
    </source>
</reference>
<comment type="caution">
    <text evidence="1">The sequence shown here is derived from an EMBL/GenBank/DDBJ whole genome shotgun (WGS) entry which is preliminary data.</text>
</comment>
<dbReference type="EMBL" id="JAEMUK010000008">
    <property type="protein sequence ID" value="MBJ7542748.1"/>
    <property type="molecule type" value="Genomic_DNA"/>
</dbReference>
<dbReference type="SUPFAM" id="SSF48452">
    <property type="entry name" value="TPR-like"/>
    <property type="match status" value="1"/>
</dbReference>
<sequence>MMAKKTKWKRYEGETFEYSGQLLKKNWARLHRGDREPFPDAAFVKAHAALAPDGDAGDTAAILQDAWRAYHRGDFEDAFLLGGSLGLIGANVANKAANIQATYLEHEHDAKLALFLDVVHRAENLQKAAPDLANGWYLYAQALGRYSQGISVAKALAEGHGGKIKAALERALEIEPKHADAHIALGAFHANVVNKVGGMAARLTFGATKEAALEHYEAALKLAPDYAVAHIECANGLAMLFGKAKLGEATQHYEQAARFAPVDAMEWLDVELAKAEVAD</sequence>
<organism evidence="1 2">
    <name type="scientific">Rhodomicrobium udaipurense</name>
    <dbReference type="NCBI Taxonomy" id="1202716"/>
    <lineage>
        <taxon>Bacteria</taxon>
        <taxon>Pseudomonadati</taxon>
        <taxon>Pseudomonadota</taxon>
        <taxon>Alphaproteobacteria</taxon>
        <taxon>Hyphomicrobiales</taxon>
        <taxon>Hyphomicrobiaceae</taxon>
        <taxon>Rhodomicrobium</taxon>
    </lineage>
</organism>
<evidence type="ECO:0000313" key="1">
    <source>
        <dbReference type="EMBL" id="MBJ7542748.1"/>
    </source>
</evidence>
<name>A0A8I1G8Z2_9HYPH</name>
<evidence type="ECO:0008006" key="3">
    <source>
        <dbReference type="Google" id="ProtNLM"/>
    </source>
</evidence>
<protein>
    <recommendedName>
        <fullName evidence="3">Tetratricopeptide repeat protein</fullName>
    </recommendedName>
</protein>